<proteinExistence type="predicted"/>
<dbReference type="Proteomes" id="UP000327085">
    <property type="component" value="Chromosome 6"/>
</dbReference>
<evidence type="ECO:0000313" key="1">
    <source>
        <dbReference type="EMBL" id="VVA14209.1"/>
    </source>
</evidence>
<name>A0A5E4EGV3_PRUDU</name>
<organism evidence="1 2">
    <name type="scientific">Prunus dulcis</name>
    <name type="common">Almond</name>
    <name type="synonym">Amygdalus dulcis</name>
    <dbReference type="NCBI Taxonomy" id="3755"/>
    <lineage>
        <taxon>Eukaryota</taxon>
        <taxon>Viridiplantae</taxon>
        <taxon>Streptophyta</taxon>
        <taxon>Embryophyta</taxon>
        <taxon>Tracheophyta</taxon>
        <taxon>Spermatophyta</taxon>
        <taxon>Magnoliopsida</taxon>
        <taxon>eudicotyledons</taxon>
        <taxon>Gunneridae</taxon>
        <taxon>Pentapetalae</taxon>
        <taxon>rosids</taxon>
        <taxon>fabids</taxon>
        <taxon>Rosales</taxon>
        <taxon>Rosaceae</taxon>
        <taxon>Amygdaloideae</taxon>
        <taxon>Amygdaleae</taxon>
        <taxon>Prunus</taxon>
    </lineage>
</organism>
<evidence type="ECO:0000313" key="2">
    <source>
        <dbReference type="Proteomes" id="UP000327085"/>
    </source>
</evidence>
<dbReference type="AlphaFoldDB" id="A0A5E4EGV3"/>
<accession>A0A5E4EGV3</accession>
<dbReference type="EMBL" id="CABIKO010000010">
    <property type="protein sequence ID" value="VVA14209.1"/>
    <property type="molecule type" value="Genomic_DNA"/>
</dbReference>
<protein>
    <submittedName>
        <fullName evidence="1">Uncharacterized protein</fullName>
    </submittedName>
</protein>
<reference evidence="2" key="1">
    <citation type="journal article" date="2020" name="Plant J.">
        <title>Transposons played a major role in the diversification between the closely related almond and peach genomes: results from the almond genome sequence.</title>
        <authorList>
            <person name="Alioto T."/>
            <person name="Alexiou K.G."/>
            <person name="Bardil A."/>
            <person name="Barteri F."/>
            <person name="Castanera R."/>
            <person name="Cruz F."/>
            <person name="Dhingra A."/>
            <person name="Duval H."/>
            <person name="Fernandez I Marti A."/>
            <person name="Frias L."/>
            <person name="Galan B."/>
            <person name="Garcia J.L."/>
            <person name="Howad W."/>
            <person name="Gomez-Garrido J."/>
            <person name="Gut M."/>
            <person name="Julca I."/>
            <person name="Morata J."/>
            <person name="Puigdomenech P."/>
            <person name="Ribeca P."/>
            <person name="Rubio Cabetas M.J."/>
            <person name="Vlasova A."/>
            <person name="Wirthensohn M."/>
            <person name="Garcia-Mas J."/>
            <person name="Gabaldon T."/>
            <person name="Casacuberta J.M."/>
            <person name="Arus P."/>
        </authorList>
    </citation>
    <scope>NUCLEOTIDE SEQUENCE [LARGE SCALE GENOMIC DNA]</scope>
    <source>
        <strain evidence="2">cv. Texas</strain>
    </source>
</reference>
<gene>
    <name evidence="1" type="ORF">ALMOND_2B003616</name>
</gene>
<dbReference type="InParanoid" id="A0A5E4EGV3"/>
<dbReference type="Gramene" id="VVA14209">
    <property type="protein sequence ID" value="VVA14209"/>
    <property type="gene ID" value="Prudul26B003616"/>
</dbReference>
<sequence length="54" mass="5973">MGRGGLERFNKSTLGAQYNDCWRDIQCKSTSRSFIFPAKHAVVVNLKVGADADI</sequence>